<comment type="cofactor">
    <cofactor evidence="1">
        <name>Mn(2+)</name>
        <dbReference type="ChEBI" id="CHEBI:29035"/>
    </cofactor>
</comment>
<dbReference type="GO" id="GO:0016491">
    <property type="term" value="F:oxidoreductase activity"/>
    <property type="evidence" value="ECO:0007669"/>
    <property type="project" value="UniProtKB-KW"/>
</dbReference>
<keyword evidence="4" id="KW-0520">NAD</keyword>
<feature type="domain" description="Malic enzyme N-terminal" evidence="7">
    <location>
        <begin position="110"/>
        <end position="292"/>
    </location>
</feature>
<keyword evidence="3 5" id="KW-0479">Metal-binding</keyword>
<dbReference type="PANTHER" id="PTHR23406">
    <property type="entry name" value="MALIC ENZYME-RELATED"/>
    <property type="match status" value="1"/>
</dbReference>
<dbReference type="SMART" id="SM01274">
    <property type="entry name" value="malic"/>
    <property type="match status" value="1"/>
</dbReference>
<dbReference type="InterPro" id="IPR012302">
    <property type="entry name" value="Malic_NAD-bd"/>
</dbReference>
<proteinExistence type="inferred from homology"/>
<keyword evidence="8" id="KW-0560">Oxidoreductase</keyword>
<dbReference type="EC" id="1.1.1.38" evidence="8"/>
<dbReference type="SMART" id="SM00919">
    <property type="entry name" value="Malic_M"/>
    <property type="match status" value="1"/>
</dbReference>
<evidence type="ECO:0000259" key="6">
    <source>
        <dbReference type="SMART" id="SM00919"/>
    </source>
</evidence>
<evidence type="ECO:0000256" key="1">
    <source>
        <dbReference type="ARBA" id="ARBA00001936"/>
    </source>
</evidence>
<comment type="similarity">
    <text evidence="2 5">Belongs to the malic enzymes family.</text>
</comment>
<dbReference type="InterPro" id="IPR015884">
    <property type="entry name" value="Malic_enzyme_CS"/>
</dbReference>
<dbReference type="Gene3D" id="3.40.50.10380">
    <property type="entry name" value="Malic enzyme, N-terminal domain"/>
    <property type="match status" value="1"/>
</dbReference>
<evidence type="ECO:0000259" key="7">
    <source>
        <dbReference type="SMART" id="SM01274"/>
    </source>
</evidence>
<dbReference type="InterPro" id="IPR001891">
    <property type="entry name" value="Malic_OxRdtase"/>
</dbReference>
<dbReference type="Gene3D" id="3.40.50.720">
    <property type="entry name" value="NAD(P)-binding Rossmann-like Domain"/>
    <property type="match status" value="1"/>
</dbReference>
<reference evidence="8 9" key="1">
    <citation type="submission" date="2017-06" db="EMBL/GenBank/DDBJ databases">
        <title>Genome sequence of Bacillus sonorensis strain SRCM101395.</title>
        <authorList>
            <person name="Cho S.H."/>
        </authorList>
    </citation>
    <scope>NUCLEOTIDE SEQUENCE [LARGE SCALE GENOMIC DNA]</scope>
    <source>
        <strain evidence="8 9">SRCM101395</strain>
    </source>
</reference>
<name>A0ABN5AAP4_9BACI</name>
<dbReference type="InterPro" id="IPR046346">
    <property type="entry name" value="Aminoacid_DH-like_N_sf"/>
</dbReference>
<feature type="domain" description="Malic enzyme NAD-binding" evidence="6">
    <location>
        <begin position="302"/>
        <end position="563"/>
    </location>
</feature>
<keyword evidence="9" id="KW-1185">Reference proteome</keyword>
<dbReference type="Pfam" id="PF00390">
    <property type="entry name" value="malic"/>
    <property type="match status" value="1"/>
</dbReference>
<dbReference type="InterPro" id="IPR036291">
    <property type="entry name" value="NAD(P)-bd_dom_sf"/>
</dbReference>
<dbReference type="PROSITE" id="PS00331">
    <property type="entry name" value="MALIC_ENZYMES"/>
    <property type="match status" value="1"/>
</dbReference>
<protein>
    <submittedName>
        <fullName evidence="8">Malate dehydrogenase (Oxaloacetate-decarboxylating)</fullName>
        <ecNumber evidence="8">1.1.1.38</ecNumber>
    </submittedName>
</protein>
<gene>
    <name evidence="8" type="ORF">S101395_01371</name>
</gene>
<dbReference type="PIRSF" id="PIRSF000106">
    <property type="entry name" value="ME"/>
    <property type="match status" value="1"/>
</dbReference>
<dbReference type="InterPro" id="IPR037062">
    <property type="entry name" value="Malic_N_dom_sf"/>
</dbReference>
<dbReference type="Proteomes" id="UP000196877">
    <property type="component" value="Chromosome"/>
</dbReference>
<evidence type="ECO:0000256" key="3">
    <source>
        <dbReference type="ARBA" id="ARBA00022723"/>
    </source>
</evidence>
<accession>A0ABN5AAP4</accession>
<dbReference type="PRINTS" id="PR00072">
    <property type="entry name" value="MALOXRDTASE"/>
</dbReference>
<evidence type="ECO:0000313" key="8">
    <source>
        <dbReference type="EMBL" id="ASB87881.1"/>
    </source>
</evidence>
<dbReference type="PANTHER" id="PTHR23406:SF34">
    <property type="entry name" value="NAD-DEPENDENT MALIC ENZYME, MITOCHONDRIAL"/>
    <property type="match status" value="1"/>
</dbReference>
<sequence length="594" mass="65432">MRKRPGFFVNGLPESYPCYRYQHVKGRRRVSYEHLNEQVIETHLRGFEVLSTPLLNKGVAFPLEERKALGLTGLLPPKVLTLEEQAKRAYKQFLSQPDDLSKNVYLTALHDRNEVLFYRLLNDHMTEMLPIVYTPTVGTAIQRYSHEYRKPRGLFLSVDDPEGMKTAFENLAAEKDQIDLIVATDAEGILGIGDWGVGGIAISIGKLAVYTAAAGIDPNRVLPVVIDAGTNQERLLNDPLYVGNQHSRIRGERYDSFIDQYVDIATKTFPGVLLHWEDFGTQNARRILKKYKDKVCTFNDDIQGTGAVTLAAVLAAVKISKMPLKEHKVVIFGAGTAGIGNAEQIRAALIKQGISEEEAYRRFWCVDRNGLLTDDMADLQDIQKPYARPADEVKDFARNGPGESIDLAEVVKQVQPTILIGTSTVAGAFTEKIVKDMAAHVERPAIFPMSNPTTLSEAKPEDLIKWTEGRALVAIGSPFEPVSYNGTEYVIGQANNAFVFPGLGLGTLVSKARLITDNMFFASAEAIANMVDVGKPGAALLPQVEDLRTVSATVATAVIQAAVKDGVAESEPEDIIQAVQDAMWHPVYRPIRAI</sequence>
<dbReference type="EMBL" id="CP021920">
    <property type="protein sequence ID" value="ASB87881.1"/>
    <property type="molecule type" value="Genomic_DNA"/>
</dbReference>
<dbReference type="NCBIfam" id="NF010052">
    <property type="entry name" value="PRK13529.1"/>
    <property type="match status" value="1"/>
</dbReference>
<evidence type="ECO:0000313" key="9">
    <source>
        <dbReference type="Proteomes" id="UP000196877"/>
    </source>
</evidence>
<evidence type="ECO:0000256" key="5">
    <source>
        <dbReference type="RuleBase" id="RU003427"/>
    </source>
</evidence>
<dbReference type="CDD" id="cd05312">
    <property type="entry name" value="NAD_bind_1_malic_enz"/>
    <property type="match status" value="1"/>
</dbReference>
<dbReference type="InterPro" id="IPR012301">
    <property type="entry name" value="Malic_N_dom"/>
</dbReference>
<evidence type="ECO:0000256" key="4">
    <source>
        <dbReference type="ARBA" id="ARBA00023027"/>
    </source>
</evidence>
<organism evidence="8 9">
    <name type="scientific">Bacillus sonorensis</name>
    <dbReference type="NCBI Taxonomy" id="119858"/>
    <lineage>
        <taxon>Bacteria</taxon>
        <taxon>Bacillati</taxon>
        <taxon>Bacillota</taxon>
        <taxon>Bacilli</taxon>
        <taxon>Bacillales</taxon>
        <taxon>Bacillaceae</taxon>
        <taxon>Bacillus</taxon>
    </lineage>
</organism>
<dbReference type="SUPFAM" id="SSF51735">
    <property type="entry name" value="NAD(P)-binding Rossmann-fold domains"/>
    <property type="match status" value="1"/>
</dbReference>
<dbReference type="SUPFAM" id="SSF53223">
    <property type="entry name" value="Aminoacid dehydrogenase-like, N-terminal domain"/>
    <property type="match status" value="1"/>
</dbReference>
<dbReference type="Pfam" id="PF03949">
    <property type="entry name" value="Malic_M"/>
    <property type="match status" value="1"/>
</dbReference>
<evidence type="ECO:0000256" key="2">
    <source>
        <dbReference type="ARBA" id="ARBA00008785"/>
    </source>
</evidence>